<organism evidence="11 12">
    <name type="scientific">Reticulibacter mediterranei</name>
    <dbReference type="NCBI Taxonomy" id="2778369"/>
    <lineage>
        <taxon>Bacteria</taxon>
        <taxon>Bacillati</taxon>
        <taxon>Chloroflexota</taxon>
        <taxon>Ktedonobacteria</taxon>
        <taxon>Ktedonobacterales</taxon>
        <taxon>Reticulibacteraceae</taxon>
        <taxon>Reticulibacter</taxon>
    </lineage>
</organism>
<feature type="transmembrane region" description="Helical" evidence="9">
    <location>
        <begin position="74"/>
        <end position="95"/>
    </location>
</feature>
<feature type="transmembrane region" description="Helical" evidence="9">
    <location>
        <begin position="319"/>
        <end position="341"/>
    </location>
</feature>
<feature type="transmembrane region" description="Helical" evidence="9">
    <location>
        <begin position="42"/>
        <end position="62"/>
    </location>
</feature>
<proteinExistence type="inferred from homology"/>
<feature type="transmembrane region" description="Helical" evidence="9">
    <location>
        <begin position="347"/>
        <end position="366"/>
    </location>
</feature>
<dbReference type="GO" id="GO:0012505">
    <property type="term" value="C:endomembrane system"/>
    <property type="evidence" value="ECO:0007669"/>
    <property type="project" value="UniProtKB-SubCell"/>
</dbReference>
<evidence type="ECO:0000256" key="1">
    <source>
        <dbReference type="ARBA" id="ARBA00004127"/>
    </source>
</evidence>
<evidence type="ECO:0000256" key="4">
    <source>
        <dbReference type="ARBA" id="ARBA00022692"/>
    </source>
</evidence>
<comment type="function">
    <text evidence="9">Ca(+)/H(+) antiporter that extrudes calcium in exchange for external protons.</text>
</comment>
<dbReference type="InterPro" id="IPR044880">
    <property type="entry name" value="NCX_ion-bd_dom_sf"/>
</dbReference>
<dbReference type="Gene3D" id="1.20.1420.30">
    <property type="entry name" value="NCX, central ion-binding region"/>
    <property type="match status" value="1"/>
</dbReference>
<sequence>MPWKDASLLAGQLSRKEWLMFLGSLAISLLACFLTIFQANAVVIFIISGIALAFLAALVGQATDQLGSYLGSGATGVLQSALGNLPELFVGIFALRAGLINVVQSAIVGSILGNSLLVLGIAFFVGGIRHGTQRFASGAPRNIAMLTMLAVAALAVPTLVQRLHTPAAGHEEGLSIACSLILLVIFIASVPVSLKDGPTSLPTKPPTGALVEPAPWPLWLTLVVLIGAGVGSAFVSDWFVAALTPAIEFLHISPTFTGLVIVALAGNAVENVVGVQFAARNQSDYAISVILNSSLQVALGLTPILVLLSFVIGNTPMTLVLAPLLVAVLGIASLLSTVIIYDGQSTWLEGLTLIGLYGIVAVSFWWG</sequence>
<keyword evidence="5 9" id="KW-0106">Calcium</keyword>
<comment type="subcellular location">
    <subcellularLocation>
        <location evidence="1">Endomembrane system</location>
        <topology evidence="1">Multi-pass membrane protein</topology>
    </subcellularLocation>
</comment>
<reference evidence="11" key="1">
    <citation type="submission" date="2020-10" db="EMBL/GenBank/DDBJ databases">
        <title>Taxonomic study of unclassified bacteria belonging to the class Ktedonobacteria.</title>
        <authorList>
            <person name="Yabe S."/>
            <person name="Wang C.M."/>
            <person name="Zheng Y."/>
            <person name="Sakai Y."/>
            <person name="Cavaletti L."/>
            <person name="Monciardini P."/>
            <person name="Donadio S."/>
        </authorList>
    </citation>
    <scope>NUCLEOTIDE SEQUENCE</scope>
    <source>
        <strain evidence="11">ID150040</strain>
    </source>
</reference>
<dbReference type="EMBL" id="BNJK01000001">
    <property type="protein sequence ID" value="GHO96073.1"/>
    <property type="molecule type" value="Genomic_DNA"/>
</dbReference>
<dbReference type="AlphaFoldDB" id="A0A8J3IPB2"/>
<keyword evidence="7 9" id="KW-0406">Ion transport</keyword>
<dbReference type="Proteomes" id="UP000597444">
    <property type="component" value="Unassembled WGS sequence"/>
</dbReference>
<feature type="transmembrane region" description="Helical" evidence="9">
    <location>
        <begin position="143"/>
        <end position="161"/>
    </location>
</feature>
<feature type="domain" description="Sodium/calcium exchanger membrane region" evidence="10">
    <location>
        <begin position="222"/>
        <end position="366"/>
    </location>
</feature>
<evidence type="ECO:0000256" key="6">
    <source>
        <dbReference type="ARBA" id="ARBA00022989"/>
    </source>
</evidence>
<feature type="domain" description="Sodium/calcium exchanger membrane region" evidence="10">
    <location>
        <begin position="41"/>
        <end position="191"/>
    </location>
</feature>
<dbReference type="InterPro" id="IPR004837">
    <property type="entry name" value="NaCa_Exmemb"/>
</dbReference>
<keyword evidence="6 9" id="KW-1133">Transmembrane helix</keyword>
<evidence type="ECO:0000313" key="12">
    <source>
        <dbReference type="Proteomes" id="UP000597444"/>
    </source>
</evidence>
<dbReference type="RefSeq" id="WP_220206718.1">
    <property type="nucleotide sequence ID" value="NZ_BNJK01000001.1"/>
</dbReference>
<keyword evidence="3 9" id="KW-0109">Calcium transport</keyword>
<evidence type="ECO:0000256" key="8">
    <source>
        <dbReference type="ARBA" id="ARBA00023136"/>
    </source>
</evidence>
<accession>A0A8J3IPB2</accession>
<name>A0A8J3IPB2_9CHLR</name>
<evidence type="ECO:0000256" key="5">
    <source>
        <dbReference type="ARBA" id="ARBA00022837"/>
    </source>
</evidence>
<evidence type="ECO:0000256" key="7">
    <source>
        <dbReference type="ARBA" id="ARBA00023065"/>
    </source>
</evidence>
<dbReference type="GO" id="GO:0006874">
    <property type="term" value="P:intracellular calcium ion homeostasis"/>
    <property type="evidence" value="ECO:0007669"/>
    <property type="project" value="TreeGrafter"/>
</dbReference>
<dbReference type="GO" id="GO:0015369">
    <property type="term" value="F:calcium:proton antiporter activity"/>
    <property type="evidence" value="ECO:0007669"/>
    <property type="project" value="UniProtKB-UniRule"/>
</dbReference>
<comment type="similarity">
    <text evidence="9">Belongs to the Ca(2+):cation antiporter (CaCA) (TC 2.A.19) family.</text>
</comment>
<protein>
    <recommendedName>
        <fullName evidence="9">Ca(2+)/H(+) antiporter</fullName>
    </recommendedName>
</protein>
<keyword evidence="9" id="KW-0050">Antiport</keyword>
<gene>
    <name evidence="11" type="ORF">KSF_061210</name>
</gene>
<evidence type="ECO:0000256" key="9">
    <source>
        <dbReference type="RuleBase" id="RU365028"/>
    </source>
</evidence>
<dbReference type="PROSITE" id="PS51257">
    <property type="entry name" value="PROKAR_LIPOPROTEIN"/>
    <property type="match status" value="1"/>
</dbReference>
<evidence type="ECO:0000259" key="10">
    <source>
        <dbReference type="Pfam" id="PF01699"/>
    </source>
</evidence>
<feature type="transmembrane region" description="Helical" evidence="9">
    <location>
        <begin position="107"/>
        <end position="128"/>
    </location>
</feature>
<evidence type="ECO:0000256" key="2">
    <source>
        <dbReference type="ARBA" id="ARBA00022448"/>
    </source>
</evidence>
<feature type="transmembrane region" description="Helical" evidence="9">
    <location>
        <begin position="214"/>
        <end position="235"/>
    </location>
</feature>
<dbReference type="Pfam" id="PF01699">
    <property type="entry name" value="Na_Ca_ex"/>
    <property type="match status" value="2"/>
</dbReference>
<keyword evidence="8 9" id="KW-0472">Membrane</keyword>
<dbReference type="GO" id="GO:0016020">
    <property type="term" value="C:membrane"/>
    <property type="evidence" value="ECO:0007669"/>
    <property type="project" value="InterPro"/>
</dbReference>
<dbReference type="InterPro" id="IPR004713">
    <property type="entry name" value="CaH_exchang"/>
</dbReference>
<evidence type="ECO:0000313" key="11">
    <source>
        <dbReference type="EMBL" id="GHO96073.1"/>
    </source>
</evidence>
<comment type="caution">
    <text evidence="11">The sequence shown here is derived from an EMBL/GenBank/DDBJ whole genome shotgun (WGS) entry which is preliminary data.</text>
</comment>
<dbReference type="PANTHER" id="PTHR31503">
    <property type="entry name" value="VACUOLAR CALCIUM ION TRANSPORTER"/>
    <property type="match status" value="1"/>
</dbReference>
<dbReference type="NCBIfam" id="TIGR00378">
    <property type="entry name" value="cax"/>
    <property type="match status" value="1"/>
</dbReference>
<keyword evidence="2 9" id="KW-0813">Transport</keyword>
<dbReference type="InterPro" id="IPR004798">
    <property type="entry name" value="CAX-like"/>
</dbReference>
<keyword evidence="4 9" id="KW-0812">Transmembrane</keyword>
<feature type="transmembrane region" description="Helical" evidence="9">
    <location>
        <begin position="18"/>
        <end position="37"/>
    </location>
</feature>
<feature type="transmembrane region" description="Helical" evidence="9">
    <location>
        <begin position="173"/>
        <end position="194"/>
    </location>
</feature>
<dbReference type="PANTHER" id="PTHR31503:SF22">
    <property type="entry name" value="VACUOLAR CALCIUM ION TRANSPORTER"/>
    <property type="match status" value="1"/>
</dbReference>
<feature type="transmembrane region" description="Helical" evidence="9">
    <location>
        <begin position="247"/>
        <end position="265"/>
    </location>
</feature>
<feature type="transmembrane region" description="Helical" evidence="9">
    <location>
        <begin position="285"/>
        <end position="312"/>
    </location>
</feature>
<keyword evidence="12" id="KW-1185">Reference proteome</keyword>
<evidence type="ECO:0000256" key="3">
    <source>
        <dbReference type="ARBA" id="ARBA00022568"/>
    </source>
</evidence>